<dbReference type="PROSITE" id="PS00623">
    <property type="entry name" value="GMC_OXRED_1"/>
    <property type="match status" value="1"/>
</dbReference>
<feature type="binding site" evidence="5">
    <location>
        <position position="239"/>
    </location>
    <ligand>
        <name>FAD</name>
        <dbReference type="ChEBI" id="CHEBI:57692"/>
    </ligand>
</feature>
<dbReference type="InterPro" id="IPR036188">
    <property type="entry name" value="FAD/NAD-bd_sf"/>
</dbReference>
<evidence type="ECO:0000256" key="7">
    <source>
        <dbReference type="SAM" id="Phobius"/>
    </source>
</evidence>
<evidence type="ECO:0000259" key="8">
    <source>
        <dbReference type="PROSITE" id="PS00623"/>
    </source>
</evidence>
<dbReference type="PIRSF" id="PIRSF000137">
    <property type="entry name" value="Alcohol_oxidase"/>
    <property type="match status" value="1"/>
</dbReference>
<dbReference type="GO" id="GO:0050660">
    <property type="term" value="F:flavin adenine dinucleotide binding"/>
    <property type="evidence" value="ECO:0007669"/>
    <property type="project" value="InterPro"/>
</dbReference>
<comment type="cofactor">
    <cofactor evidence="1 5">
        <name>FAD</name>
        <dbReference type="ChEBI" id="CHEBI:57692"/>
    </cofactor>
</comment>
<keyword evidence="3 6" id="KW-0285">Flavoprotein</keyword>
<keyword evidence="7" id="KW-0812">Transmembrane</keyword>
<evidence type="ECO:0000259" key="9">
    <source>
        <dbReference type="PROSITE" id="PS00624"/>
    </source>
</evidence>
<dbReference type="Gene3D" id="3.50.50.60">
    <property type="entry name" value="FAD/NAD(P)-binding domain"/>
    <property type="match status" value="1"/>
</dbReference>
<accession>A0A8D8M8R5</accession>
<dbReference type="SUPFAM" id="SSF54373">
    <property type="entry name" value="FAD-linked reductases, C-terminal domain"/>
    <property type="match status" value="1"/>
</dbReference>
<evidence type="ECO:0000256" key="3">
    <source>
        <dbReference type="ARBA" id="ARBA00022630"/>
    </source>
</evidence>
<dbReference type="AlphaFoldDB" id="A0A8D8M8R5"/>
<keyword evidence="7" id="KW-0472">Membrane</keyword>
<dbReference type="SUPFAM" id="SSF51905">
    <property type="entry name" value="FAD/NAD(P)-binding domain"/>
    <property type="match status" value="1"/>
</dbReference>
<name>A0A8D8M8R5_9HEMI</name>
<evidence type="ECO:0000256" key="5">
    <source>
        <dbReference type="PIRSR" id="PIRSR000137-2"/>
    </source>
</evidence>
<proteinExistence type="inferred from homology"/>
<dbReference type="PANTHER" id="PTHR11552">
    <property type="entry name" value="GLUCOSE-METHANOL-CHOLINE GMC OXIDOREDUCTASE"/>
    <property type="match status" value="1"/>
</dbReference>
<evidence type="ECO:0000256" key="2">
    <source>
        <dbReference type="ARBA" id="ARBA00010790"/>
    </source>
</evidence>
<keyword evidence="4 5" id="KW-0274">FAD</keyword>
<feature type="transmembrane region" description="Helical" evidence="7">
    <location>
        <begin position="12"/>
        <end position="32"/>
    </location>
</feature>
<dbReference type="InterPro" id="IPR012132">
    <property type="entry name" value="GMC_OxRdtase"/>
</dbReference>
<dbReference type="GO" id="GO:0016614">
    <property type="term" value="F:oxidoreductase activity, acting on CH-OH group of donors"/>
    <property type="evidence" value="ECO:0007669"/>
    <property type="project" value="InterPro"/>
</dbReference>
<dbReference type="PANTHER" id="PTHR11552:SF147">
    <property type="entry name" value="CHOLINE DEHYDROGENASE, MITOCHONDRIAL"/>
    <property type="match status" value="1"/>
</dbReference>
<evidence type="ECO:0000256" key="1">
    <source>
        <dbReference type="ARBA" id="ARBA00001974"/>
    </source>
</evidence>
<evidence type="ECO:0000256" key="4">
    <source>
        <dbReference type="ARBA" id="ARBA00022827"/>
    </source>
</evidence>
<keyword evidence="7" id="KW-1133">Transmembrane helix</keyword>
<dbReference type="Pfam" id="PF05199">
    <property type="entry name" value="GMC_oxred_C"/>
    <property type="match status" value="1"/>
</dbReference>
<reference evidence="10" key="1">
    <citation type="submission" date="2021-05" db="EMBL/GenBank/DDBJ databases">
        <authorList>
            <person name="Alioto T."/>
            <person name="Alioto T."/>
            <person name="Gomez Garrido J."/>
        </authorList>
    </citation>
    <scope>NUCLEOTIDE SEQUENCE</scope>
</reference>
<evidence type="ECO:0000313" key="10">
    <source>
        <dbReference type="EMBL" id="CAG6622661.1"/>
    </source>
</evidence>
<dbReference type="InterPro" id="IPR000172">
    <property type="entry name" value="GMC_OxRdtase_N"/>
</dbReference>
<sequence>MWSQVNFCCVYLIYSCSYTVFVTILYITNFLFTYSSFLYSTSNVNFTHVTFDYIVVGSGSGGSILVHELLQDNTRNHSILLLEAGPMSYSLLNLPMLAPLLQRTPYDWAFETVPQKDACWGLQNQISKWPRGKILGGSSRLNYMVYLRGHKNDFDSSWPSSWTFSDFNQFSSVSYKPIDPFSLLSHHLVPDNQWVDLNQGNVTGYMNTPLTRSEGLRSCCDHYIDLENERLTVLTEAFVTKVLFEGNTAVGVEYEVHGSQYRASGNTVVLSAGAVMSPHILLHSGIGARDQLKQHKIPVLVDSPGVGQNLQDHIGVGVDNVAINITFVSPYEVLNWRNSWDFITKREGLWTFGGVELVSLLKTDPSLPVPDIQFMIAPMGISIDAGTGFRHSMGFKPEVWDSYFQTLDGSGGSVFSILVVLLHPRSKGDIRLTSSDPHDPPRIDPRYLTDRRDVETLIKGIGLVKDLLRSNPRLRALNATLRASSLIPGCESHPVDSHSYWECYVRTLSVTSYHPVGTCAMGTVVDSHLQVKGVQNLYIGDASVFPTMPSANTQALTILAGHKLGRHLKYLAYARSVSCPRLFIWSAQCCLLED</sequence>
<feature type="domain" description="Glucose-methanol-choline oxidoreductase N-terminal" evidence="9">
    <location>
        <begin position="273"/>
        <end position="287"/>
    </location>
</feature>
<dbReference type="Pfam" id="PF00732">
    <property type="entry name" value="GMC_oxred_N"/>
    <property type="match status" value="2"/>
</dbReference>
<dbReference type="PROSITE" id="PS00624">
    <property type="entry name" value="GMC_OXRED_2"/>
    <property type="match status" value="1"/>
</dbReference>
<feature type="domain" description="Glucose-methanol-choline oxidoreductase N-terminal" evidence="8">
    <location>
        <begin position="132"/>
        <end position="155"/>
    </location>
</feature>
<dbReference type="EMBL" id="HBUF01053034">
    <property type="protein sequence ID" value="CAG6622661.1"/>
    <property type="molecule type" value="Transcribed_RNA"/>
</dbReference>
<organism evidence="10">
    <name type="scientific">Cacopsylla melanoneura</name>
    <dbReference type="NCBI Taxonomy" id="428564"/>
    <lineage>
        <taxon>Eukaryota</taxon>
        <taxon>Metazoa</taxon>
        <taxon>Ecdysozoa</taxon>
        <taxon>Arthropoda</taxon>
        <taxon>Hexapoda</taxon>
        <taxon>Insecta</taxon>
        <taxon>Pterygota</taxon>
        <taxon>Neoptera</taxon>
        <taxon>Paraneoptera</taxon>
        <taxon>Hemiptera</taxon>
        <taxon>Sternorrhyncha</taxon>
        <taxon>Psylloidea</taxon>
        <taxon>Psyllidae</taxon>
        <taxon>Psyllinae</taxon>
        <taxon>Cacopsylla</taxon>
    </lineage>
</organism>
<dbReference type="Gene3D" id="3.30.410.40">
    <property type="match status" value="1"/>
</dbReference>
<dbReference type="InterPro" id="IPR007867">
    <property type="entry name" value="GMC_OxRtase_C"/>
</dbReference>
<feature type="binding site" evidence="5">
    <location>
        <begin position="142"/>
        <end position="145"/>
    </location>
    <ligand>
        <name>FAD</name>
        <dbReference type="ChEBI" id="CHEBI:57692"/>
    </ligand>
</feature>
<evidence type="ECO:0000256" key="6">
    <source>
        <dbReference type="RuleBase" id="RU003968"/>
    </source>
</evidence>
<comment type="similarity">
    <text evidence="2 6">Belongs to the GMC oxidoreductase family.</text>
</comment>
<protein>
    <submittedName>
        <fullName evidence="10">Alcohol dehydrogenase [acceptor]</fullName>
    </submittedName>
</protein>